<evidence type="ECO:0000313" key="1">
    <source>
        <dbReference type="EMBL" id="KPH82269.1"/>
    </source>
</evidence>
<dbReference type="EMBL" id="LGSZ01000022">
    <property type="protein sequence ID" value="KPH82269.1"/>
    <property type="molecule type" value="Genomic_DNA"/>
</dbReference>
<reference evidence="1 2" key="1">
    <citation type="submission" date="2015-07" db="EMBL/GenBank/DDBJ databases">
        <title>Whole genome sequencing of Bosea vaviloviae isolated from cave pool.</title>
        <authorList>
            <person name="Tan N.E.H."/>
            <person name="Lee Y.P."/>
            <person name="Gan H.M."/>
            <person name="Barton H."/>
            <person name="Savka M.A."/>
        </authorList>
    </citation>
    <scope>NUCLEOTIDE SEQUENCE [LARGE SCALE GENOMIC DNA]</scope>
    <source>
        <strain evidence="1 2">SD260</strain>
    </source>
</reference>
<proteinExistence type="predicted"/>
<dbReference type="Proteomes" id="UP000037822">
    <property type="component" value="Unassembled WGS sequence"/>
</dbReference>
<accession>A0A0N1N3L0</accession>
<dbReference type="AlphaFoldDB" id="A0A0N1N3L0"/>
<sequence>MSVVRDVAGLKFVSADRRGATDVEWKEAISILTAIIAPEAAFDEKQRALAELQDARKKGCVLAKQISNSWIMASGNPQESDSWFAFQIGMKLNDKILERPAPLPSAPCNGR</sequence>
<evidence type="ECO:0000313" key="2">
    <source>
        <dbReference type="Proteomes" id="UP000037822"/>
    </source>
</evidence>
<gene>
    <name evidence="1" type="ORF">AE618_05080</name>
</gene>
<protein>
    <submittedName>
        <fullName evidence="1">Uncharacterized protein</fullName>
    </submittedName>
</protein>
<keyword evidence="2" id="KW-1185">Reference proteome</keyword>
<dbReference type="PATRIC" id="fig|1526658.3.peg.3356"/>
<name>A0A0N1N3L0_9HYPH</name>
<organism evidence="1 2">
    <name type="scientific">Bosea vaviloviae</name>
    <dbReference type="NCBI Taxonomy" id="1526658"/>
    <lineage>
        <taxon>Bacteria</taxon>
        <taxon>Pseudomonadati</taxon>
        <taxon>Pseudomonadota</taxon>
        <taxon>Alphaproteobacteria</taxon>
        <taxon>Hyphomicrobiales</taxon>
        <taxon>Boseaceae</taxon>
        <taxon>Bosea</taxon>
    </lineage>
</organism>
<comment type="caution">
    <text evidence="1">The sequence shown here is derived from an EMBL/GenBank/DDBJ whole genome shotgun (WGS) entry which is preliminary data.</text>
</comment>